<evidence type="ECO:0000259" key="8">
    <source>
        <dbReference type="Pfam" id="PF02687"/>
    </source>
</evidence>
<gene>
    <name evidence="10" type="ORF">MFFC18_02860</name>
</gene>
<evidence type="ECO:0000256" key="4">
    <source>
        <dbReference type="ARBA" id="ARBA00022692"/>
    </source>
</evidence>
<feature type="domain" description="ABC3 transporter permease C-terminal" evidence="8">
    <location>
        <begin position="269"/>
        <end position="389"/>
    </location>
</feature>
<keyword evidence="4 7" id="KW-0812">Transmembrane</keyword>
<dbReference type="STRING" id="980251.GCA_001642875_04545"/>
<dbReference type="OrthoDB" id="5137249at2"/>
<evidence type="ECO:0000256" key="3">
    <source>
        <dbReference type="ARBA" id="ARBA00022475"/>
    </source>
</evidence>
<dbReference type="KEGG" id="mff:MFFC18_02860"/>
<feature type="transmembrane region" description="Helical" evidence="7">
    <location>
        <begin position="663"/>
        <end position="682"/>
    </location>
</feature>
<keyword evidence="3" id="KW-1003">Cell membrane</keyword>
<feature type="transmembrane region" description="Helical" evidence="7">
    <location>
        <begin position="434"/>
        <end position="453"/>
    </location>
</feature>
<keyword evidence="5 7" id="KW-1133">Transmembrane helix</keyword>
<dbReference type="Proteomes" id="UP000322214">
    <property type="component" value="Chromosome"/>
</dbReference>
<sequence length="787" mass="87207">MRKLDQKLLRDLSRMKGQIVAISLVIGAGIAVFTMAMCAYATLKDGQENFYRNFRFADVFASTRRCPASVEQRINEIEGVSEVETRLVHQVLLDVPDMVEPATARLISIPDRGQSKLNQVYIRRGRMPEPDRDGEVVVSEMFAEVHQFVPGDTVQAIINGKLQRLKIVGIALCPEYIIQIQSGSMLPDKKRFGIFWMNERELEAAFDMSGAFNSVSLKLAWNSDSNEVIDRLDQILEPFGSTGAYDRDDNVSHRFVDDELMQLRTMATVAPLIFLSVAAFLLNIVITRIITQQREQIAALKAFGYSNFEVGMHYLNLVLIISIGGMLIGTFFGYWMATKLTGLYHEFYKFPTLATQVNRSAVAMALLLTTTISVVGTWLAVGKAIKLPPAEAMRPEPPADFRPTRLDKLIPLHLLPAAMRMVFRNVRRKPIKSLASVFGIAMSVAVLIVGAFSGDSLDYLLDLNFRKAQRQDLTVGFVEPATESVVFELSNLPGVQTSEAIRSVPSRIRFGHRSRRIGLTGLELNPQLFRLLDSDEDPVRIPEYGVMLNSQLASTLGCGLGDSVTVEVLEDERPTLDLEVTAVVDEFGGMNAYMSKHRLHRALKESSVASGAFLKVDPNFEDDIYQELRSRPGVGNVSIKDATIESFTETIADNMLIMRTFNIMFAVIIAIGVVYNSARISLSEQKRDLSTMRVIGFTRAEVSTVLLGEIGLFTALALPLGCLIGMGLAWILIQGLSTESFRIPFVIGSSTYAFACMVVAGSAVISGWIVQRRIATLDLVSALKTRE</sequence>
<feature type="domain" description="MacB-like periplasmic core" evidence="9">
    <location>
        <begin position="433"/>
        <end position="616"/>
    </location>
</feature>
<dbReference type="InterPro" id="IPR051447">
    <property type="entry name" value="Lipoprotein-release_system"/>
</dbReference>
<accession>A0A5B9P282</accession>
<dbReference type="PANTHER" id="PTHR30489:SF0">
    <property type="entry name" value="LIPOPROTEIN-RELEASING SYSTEM TRANSMEMBRANE PROTEIN LOLE"/>
    <property type="match status" value="1"/>
</dbReference>
<feature type="transmembrane region" description="Helical" evidence="7">
    <location>
        <begin position="269"/>
        <end position="291"/>
    </location>
</feature>
<dbReference type="RefSeq" id="WP_075082547.1">
    <property type="nucleotide sequence ID" value="NZ_CP042912.1"/>
</dbReference>
<feature type="transmembrane region" description="Helical" evidence="7">
    <location>
        <begin position="745"/>
        <end position="770"/>
    </location>
</feature>
<keyword evidence="6 7" id="KW-0472">Membrane</keyword>
<evidence type="ECO:0000256" key="1">
    <source>
        <dbReference type="ARBA" id="ARBA00004651"/>
    </source>
</evidence>
<proteinExistence type="inferred from homology"/>
<comment type="subcellular location">
    <subcellularLocation>
        <location evidence="1">Cell membrane</location>
        <topology evidence="1">Multi-pass membrane protein</topology>
    </subcellularLocation>
</comment>
<dbReference type="GO" id="GO:0098797">
    <property type="term" value="C:plasma membrane protein complex"/>
    <property type="evidence" value="ECO:0007669"/>
    <property type="project" value="TreeGrafter"/>
</dbReference>
<feature type="transmembrane region" description="Helical" evidence="7">
    <location>
        <begin position="703"/>
        <end position="733"/>
    </location>
</feature>
<feature type="transmembrane region" description="Helical" evidence="7">
    <location>
        <begin position="312"/>
        <end position="337"/>
    </location>
</feature>
<evidence type="ECO:0000256" key="5">
    <source>
        <dbReference type="ARBA" id="ARBA00022989"/>
    </source>
</evidence>
<feature type="transmembrane region" description="Helical" evidence="7">
    <location>
        <begin position="357"/>
        <end position="381"/>
    </location>
</feature>
<dbReference type="Pfam" id="PF02687">
    <property type="entry name" value="FtsX"/>
    <property type="match status" value="2"/>
</dbReference>
<evidence type="ECO:0000313" key="10">
    <source>
        <dbReference type="EMBL" id="QEG20438.1"/>
    </source>
</evidence>
<dbReference type="InterPro" id="IPR003838">
    <property type="entry name" value="ABC3_permease_C"/>
</dbReference>
<protein>
    <submittedName>
        <fullName evidence="10">FtsX-like permease family protein</fullName>
    </submittedName>
</protein>
<dbReference type="InterPro" id="IPR025857">
    <property type="entry name" value="MacB_PCD"/>
</dbReference>
<feature type="transmembrane region" description="Helical" evidence="7">
    <location>
        <begin position="20"/>
        <end position="43"/>
    </location>
</feature>
<dbReference type="AlphaFoldDB" id="A0A5B9P282"/>
<keyword evidence="11" id="KW-1185">Reference proteome</keyword>
<dbReference type="EMBL" id="CP042912">
    <property type="protein sequence ID" value="QEG20438.1"/>
    <property type="molecule type" value="Genomic_DNA"/>
</dbReference>
<name>A0A5B9P282_9BACT</name>
<comment type="similarity">
    <text evidence="2">Belongs to the ABC-4 integral membrane protein family. LolC/E subfamily.</text>
</comment>
<dbReference type="GO" id="GO:0044874">
    <property type="term" value="P:lipoprotein localization to outer membrane"/>
    <property type="evidence" value="ECO:0007669"/>
    <property type="project" value="TreeGrafter"/>
</dbReference>
<evidence type="ECO:0000259" key="9">
    <source>
        <dbReference type="Pfam" id="PF12704"/>
    </source>
</evidence>
<organism evidence="10 11">
    <name type="scientific">Mariniblastus fucicola</name>
    <dbReference type="NCBI Taxonomy" id="980251"/>
    <lineage>
        <taxon>Bacteria</taxon>
        <taxon>Pseudomonadati</taxon>
        <taxon>Planctomycetota</taxon>
        <taxon>Planctomycetia</taxon>
        <taxon>Pirellulales</taxon>
        <taxon>Pirellulaceae</taxon>
        <taxon>Mariniblastus</taxon>
    </lineage>
</organism>
<reference evidence="10 11" key="1">
    <citation type="submission" date="2019-08" db="EMBL/GenBank/DDBJ databases">
        <title>Deep-cultivation of Planctomycetes and their phenomic and genomic characterization uncovers novel biology.</title>
        <authorList>
            <person name="Wiegand S."/>
            <person name="Jogler M."/>
            <person name="Boedeker C."/>
            <person name="Pinto D."/>
            <person name="Vollmers J."/>
            <person name="Rivas-Marin E."/>
            <person name="Kohn T."/>
            <person name="Peeters S.H."/>
            <person name="Heuer A."/>
            <person name="Rast P."/>
            <person name="Oberbeckmann S."/>
            <person name="Bunk B."/>
            <person name="Jeske O."/>
            <person name="Meyerdierks A."/>
            <person name="Storesund J.E."/>
            <person name="Kallscheuer N."/>
            <person name="Luecker S."/>
            <person name="Lage O.M."/>
            <person name="Pohl T."/>
            <person name="Merkel B.J."/>
            <person name="Hornburger P."/>
            <person name="Mueller R.-W."/>
            <person name="Bruemmer F."/>
            <person name="Labrenz M."/>
            <person name="Spormann A.M."/>
            <person name="Op den Camp H."/>
            <person name="Overmann J."/>
            <person name="Amann R."/>
            <person name="Jetten M.S.M."/>
            <person name="Mascher T."/>
            <person name="Medema M.H."/>
            <person name="Devos D.P."/>
            <person name="Kaster A.-K."/>
            <person name="Ovreas L."/>
            <person name="Rohde M."/>
            <person name="Galperin M.Y."/>
            <person name="Jogler C."/>
        </authorList>
    </citation>
    <scope>NUCLEOTIDE SEQUENCE [LARGE SCALE GENOMIC DNA]</scope>
    <source>
        <strain evidence="10 11">FC18</strain>
    </source>
</reference>
<evidence type="ECO:0000313" key="11">
    <source>
        <dbReference type="Proteomes" id="UP000322214"/>
    </source>
</evidence>
<dbReference type="PANTHER" id="PTHR30489">
    <property type="entry name" value="LIPOPROTEIN-RELEASING SYSTEM TRANSMEMBRANE PROTEIN LOLE"/>
    <property type="match status" value="1"/>
</dbReference>
<evidence type="ECO:0000256" key="2">
    <source>
        <dbReference type="ARBA" id="ARBA00005236"/>
    </source>
</evidence>
<evidence type="ECO:0000256" key="7">
    <source>
        <dbReference type="SAM" id="Phobius"/>
    </source>
</evidence>
<dbReference type="Pfam" id="PF12704">
    <property type="entry name" value="MacB_PCD"/>
    <property type="match status" value="1"/>
</dbReference>
<evidence type="ECO:0000256" key="6">
    <source>
        <dbReference type="ARBA" id="ARBA00023136"/>
    </source>
</evidence>
<feature type="domain" description="ABC3 transporter permease C-terminal" evidence="8">
    <location>
        <begin position="664"/>
        <end position="777"/>
    </location>
</feature>